<accession>A0A9P4NLM4</accession>
<dbReference type="AlphaFoldDB" id="A0A9P4NLM4"/>
<keyword evidence="2" id="KW-0732">Signal</keyword>
<dbReference type="EMBL" id="MU007063">
    <property type="protein sequence ID" value="KAF2426573.1"/>
    <property type="molecule type" value="Genomic_DNA"/>
</dbReference>
<evidence type="ECO:0000313" key="3">
    <source>
        <dbReference type="EMBL" id="KAF2426573.1"/>
    </source>
</evidence>
<reference evidence="3" key="1">
    <citation type="journal article" date="2020" name="Stud. Mycol.">
        <title>101 Dothideomycetes genomes: a test case for predicting lifestyles and emergence of pathogens.</title>
        <authorList>
            <person name="Haridas S."/>
            <person name="Albert R."/>
            <person name="Binder M."/>
            <person name="Bloem J."/>
            <person name="Labutti K."/>
            <person name="Salamov A."/>
            <person name="Andreopoulos B."/>
            <person name="Baker S."/>
            <person name="Barry K."/>
            <person name="Bills G."/>
            <person name="Bluhm B."/>
            <person name="Cannon C."/>
            <person name="Castanera R."/>
            <person name="Culley D."/>
            <person name="Daum C."/>
            <person name="Ezra D."/>
            <person name="Gonzalez J."/>
            <person name="Henrissat B."/>
            <person name="Kuo A."/>
            <person name="Liang C."/>
            <person name="Lipzen A."/>
            <person name="Lutzoni F."/>
            <person name="Magnuson J."/>
            <person name="Mondo S."/>
            <person name="Nolan M."/>
            <person name="Ohm R."/>
            <person name="Pangilinan J."/>
            <person name="Park H.-J."/>
            <person name="Ramirez L."/>
            <person name="Alfaro M."/>
            <person name="Sun H."/>
            <person name="Tritt A."/>
            <person name="Yoshinaga Y."/>
            <person name="Zwiers L.-H."/>
            <person name="Turgeon B."/>
            <person name="Goodwin S."/>
            <person name="Spatafora J."/>
            <person name="Crous P."/>
            <person name="Grigoriev I."/>
        </authorList>
    </citation>
    <scope>NUCLEOTIDE SEQUENCE</scope>
    <source>
        <strain evidence="3">CBS 130266</strain>
    </source>
</reference>
<dbReference type="Proteomes" id="UP000800235">
    <property type="component" value="Unassembled WGS sequence"/>
</dbReference>
<comment type="caution">
    <text evidence="3">The sequence shown here is derived from an EMBL/GenBank/DDBJ whole genome shotgun (WGS) entry which is preliminary data.</text>
</comment>
<feature type="region of interest" description="Disordered" evidence="1">
    <location>
        <begin position="61"/>
        <end position="136"/>
    </location>
</feature>
<sequence length="170" mass="16644">MRPFILTSLLSSLTLIAAPNTTTTTLLPSPIPTTTLPVLLPPTETPDAEQDPLLADPSNFELLKRKGGGKGGGRSGGHHRGGNHSHSAGTSNKVNLIGVGASGGGKGGGGGKTGSSSSSSSGTTIVAGGSGKNGTRNAAQSTFDAAGFGGRGVMVAVIGVYLCSWFGAGL</sequence>
<feature type="compositionally biased region" description="Gly residues" evidence="1">
    <location>
        <begin position="100"/>
        <end position="113"/>
    </location>
</feature>
<gene>
    <name evidence="3" type="ORF">EJ08DRAFT_736303</name>
</gene>
<feature type="signal peptide" evidence="2">
    <location>
        <begin position="1"/>
        <end position="18"/>
    </location>
</feature>
<feature type="compositionally biased region" description="Low complexity" evidence="1">
    <location>
        <begin position="114"/>
        <end position="127"/>
    </location>
</feature>
<organism evidence="3 4">
    <name type="scientific">Tothia fuscella</name>
    <dbReference type="NCBI Taxonomy" id="1048955"/>
    <lineage>
        <taxon>Eukaryota</taxon>
        <taxon>Fungi</taxon>
        <taxon>Dikarya</taxon>
        <taxon>Ascomycota</taxon>
        <taxon>Pezizomycotina</taxon>
        <taxon>Dothideomycetes</taxon>
        <taxon>Pleosporomycetidae</taxon>
        <taxon>Venturiales</taxon>
        <taxon>Cylindrosympodiaceae</taxon>
        <taxon>Tothia</taxon>
    </lineage>
</organism>
<feature type="chain" id="PRO_5040376430" evidence="2">
    <location>
        <begin position="19"/>
        <end position="170"/>
    </location>
</feature>
<evidence type="ECO:0000256" key="2">
    <source>
        <dbReference type="SAM" id="SignalP"/>
    </source>
</evidence>
<evidence type="ECO:0000313" key="4">
    <source>
        <dbReference type="Proteomes" id="UP000800235"/>
    </source>
</evidence>
<evidence type="ECO:0000256" key="1">
    <source>
        <dbReference type="SAM" id="MobiDB-lite"/>
    </source>
</evidence>
<name>A0A9P4NLM4_9PEZI</name>
<keyword evidence="4" id="KW-1185">Reference proteome</keyword>
<proteinExistence type="predicted"/>
<protein>
    <submittedName>
        <fullName evidence="3">Uncharacterized protein</fullName>
    </submittedName>
</protein>